<dbReference type="EMBL" id="LVVM01004581">
    <property type="protein sequence ID" value="OJA12595.1"/>
    <property type="molecule type" value="Genomic_DNA"/>
</dbReference>
<dbReference type="AlphaFoldDB" id="A0A1J8PXY3"/>
<dbReference type="STRING" id="180088.A0A1J8PXY3"/>
<dbReference type="PROSITE" id="PS50053">
    <property type="entry name" value="UBIQUITIN_2"/>
    <property type="match status" value="1"/>
</dbReference>
<proteinExistence type="predicted"/>
<organism evidence="2 3">
    <name type="scientific">Rhizopogon vesiculosus</name>
    <dbReference type="NCBI Taxonomy" id="180088"/>
    <lineage>
        <taxon>Eukaryota</taxon>
        <taxon>Fungi</taxon>
        <taxon>Dikarya</taxon>
        <taxon>Basidiomycota</taxon>
        <taxon>Agaricomycotina</taxon>
        <taxon>Agaricomycetes</taxon>
        <taxon>Agaricomycetidae</taxon>
        <taxon>Boletales</taxon>
        <taxon>Suillineae</taxon>
        <taxon>Rhizopogonaceae</taxon>
        <taxon>Rhizopogon</taxon>
    </lineage>
</organism>
<gene>
    <name evidence="2" type="ORF">AZE42_06909</name>
</gene>
<dbReference type="Proteomes" id="UP000183567">
    <property type="component" value="Unassembled WGS sequence"/>
</dbReference>
<evidence type="ECO:0000259" key="1">
    <source>
        <dbReference type="PROSITE" id="PS50053"/>
    </source>
</evidence>
<dbReference type="OrthoDB" id="428577at2759"/>
<dbReference type="InterPro" id="IPR000626">
    <property type="entry name" value="Ubiquitin-like_dom"/>
</dbReference>
<dbReference type="InterPro" id="IPR029071">
    <property type="entry name" value="Ubiquitin-like_domsf"/>
</dbReference>
<evidence type="ECO:0000313" key="3">
    <source>
        <dbReference type="Proteomes" id="UP000183567"/>
    </source>
</evidence>
<keyword evidence="3" id="KW-1185">Reference proteome</keyword>
<sequence length="447" mass="49467">MDIPNTPRYPRVMVTSEQSSYNQTNLQINQDEPLIAFYNKCSPREPLSADLPRHGNGCSASMLSIDSGSLEISFQRTIRVPETEGMNNLPPGLGDFPLYNVAEFTHILPQDMVEKGGLFFAMYQREAMWLRFTGNKPFAIRIYVGGVNGISGEPMIPNMATLLKRQNGIEKKKDYVVVPEQPWLDGIATGPGVVKQFVAVPYGSGYSIEHQITGTETTGGIQFEVIPTYQTLVRFDGRDIYRTPRELGLSLGSVMTMTKIIAGVELEGSRTLADYNITKEDTIYLILRLRGGGGLTPAMSFGAGGTIKQTIMVDRNNPRIWDVGRAKVFNVQVLNAAHFEHITKMMAPPTPIDIETYAAAGLPFFDIFNEVPTDVHGSVAFKKVKTVGEMDQMVGVGQPTYSFSARVPLRKCECQMNMLDLFVLVTMPFARTAMVPALRGVLFAKKQ</sequence>
<feature type="domain" description="Ubiquitin-like" evidence="1">
    <location>
        <begin position="260"/>
        <end position="292"/>
    </location>
</feature>
<dbReference type="Gene3D" id="3.10.20.90">
    <property type="entry name" value="Phosphatidylinositol 3-kinase Catalytic Subunit, Chain A, domain 1"/>
    <property type="match status" value="1"/>
</dbReference>
<evidence type="ECO:0000313" key="2">
    <source>
        <dbReference type="EMBL" id="OJA12595.1"/>
    </source>
</evidence>
<protein>
    <recommendedName>
        <fullName evidence="1">Ubiquitin-like domain-containing protein</fullName>
    </recommendedName>
</protein>
<dbReference type="SUPFAM" id="SSF54236">
    <property type="entry name" value="Ubiquitin-like"/>
    <property type="match status" value="1"/>
</dbReference>
<accession>A0A1J8PXY3</accession>
<comment type="caution">
    <text evidence="2">The sequence shown here is derived from an EMBL/GenBank/DDBJ whole genome shotgun (WGS) entry which is preliminary data.</text>
</comment>
<reference evidence="2 3" key="1">
    <citation type="submission" date="2016-03" db="EMBL/GenBank/DDBJ databases">
        <title>Comparative genomics of the ectomycorrhizal sister species Rhizopogon vinicolor and Rhizopogon vesiculosus (Basidiomycota: Boletales) reveals a divergence of the mating type B locus.</title>
        <authorList>
            <person name="Mujic A.B."/>
            <person name="Kuo A."/>
            <person name="Tritt A."/>
            <person name="Lipzen A."/>
            <person name="Chen C."/>
            <person name="Johnson J."/>
            <person name="Sharma A."/>
            <person name="Barry K."/>
            <person name="Grigoriev I.V."/>
            <person name="Spatafora J.W."/>
        </authorList>
    </citation>
    <scope>NUCLEOTIDE SEQUENCE [LARGE SCALE GENOMIC DNA]</scope>
    <source>
        <strain evidence="2 3">AM-OR11-056</strain>
    </source>
</reference>
<name>A0A1J8PXY3_9AGAM</name>